<keyword evidence="2" id="KW-1185">Reference proteome</keyword>
<proteinExistence type="predicted"/>
<evidence type="ECO:0000313" key="2">
    <source>
        <dbReference type="Proteomes" id="UP000003113"/>
    </source>
</evidence>
<organism evidence="1 2">
    <name type="scientific">Achromobacter arsenitoxydans SY8</name>
    <dbReference type="NCBI Taxonomy" id="477184"/>
    <lineage>
        <taxon>Bacteria</taxon>
        <taxon>Pseudomonadati</taxon>
        <taxon>Pseudomonadota</taxon>
        <taxon>Betaproteobacteria</taxon>
        <taxon>Burkholderiales</taxon>
        <taxon>Alcaligenaceae</taxon>
        <taxon>Achromobacter</taxon>
    </lineage>
</organism>
<gene>
    <name evidence="1" type="ORF">KYC_18425</name>
</gene>
<dbReference type="PATRIC" id="fig|477184.5.peg.3620"/>
<protein>
    <submittedName>
        <fullName evidence="1">Uncharacterized protein</fullName>
    </submittedName>
</protein>
<dbReference type="STRING" id="477184.KYC_18425"/>
<dbReference type="EMBL" id="AGUF01000057">
    <property type="protein sequence ID" value="EHK64814.1"/>
    <property type="molecule type" value="Genomic_DNA"/>
</dbReference>
<sequence length="42" mass="4649">MTNQNRTAPAATVNPLSDEHVNAVIQQHGYVEVECSRSHTRS</sequence>
<name>H0FA07_9BURK</name>
<accession>H0FA07</accession>
<dbReference type="Proteomes" id="UP000003113">
    <property type="component" value="Unassembled WGS sequence"/>
</dbReference>
<evidence type="ECO:0000313" key="1">
    <source>
        <dbReference type="EMBL" id="EHK64814.1"/>
    </source>
</evidence>
<dbReference type="AlphaFoldDB" id="H0FA07"/>
<comment type="caution">
    <text evidence="1">The sequence shown here is derived from an EMBL/GenBank/DDBJ whole genome shotgun (WGS) entry which is preliminary data.</text>
</comment>
<reference evidence="1 2" key="1">
    <citation type="journal article" date="2012" name="J. Bacteriol.">
        <title>Genome sequence of the highly efficient arsenite-oxidizing bacterium Achromobacter arsenitoxydans SY8.</title>
        <authorList>
            <person name="Li X."/>
            <person name="Hu Y."/>
            <person name="Gong J."/>
            <person name="Lin Y."/>
            <person name="Johnstone L."/>
            <person name="Rensing C."/>
            <person name="Wang G."/>
        </authorList>
    </citation>
    <scope>NUCLEOTIDE SEQUENCE [LARGE SCALE GENOMIC DNA]</scope>
    <source>
        <strain evidence="1 2">SY8</strain>
    </source>
</reference>